<dbReference type="GO" id="GO:0016887">
    <property type="term" value="F:ATP hydrolysis activity"/>
    <property type="evidence" value="ECO:0007669"/>
    <property type="project" value="InterPro"/>
</dbReference>
<dbReference type="PROSITE" id="PS00211">
    <property type="entry name" value="ABC_TRANSPORTER_1"/>
    <property type="match status" value="2"/>
</dbReference>
<organism evidence="5 6">
    <name type="scientific">Muricaecibacterium torontonense</name>
    <dbReference type="NCBI Taxonomy" id="3032871"/>
    <lineage>
        <taxon>Bacteria</taxon>
        <taxon>Bacillati</taxon>
        <taxon>Actinomycetota</taxon>
        <taxon>Coriobacteriia</taxon>
        <taxon>Coriobacteriales</taxon>
        <taxon>Atopobiaceae</taxon>
        <taxon>Muricaecibacterium</taxon>
    </lineage>
</organism>
<keyword evidence="6" id="KW-1185">Reference proteome</keyword>
<dbReference type="SMART" id="SM00382">
    <property type="entry name" value="AAA"/>
    <property type="match status" value="2"/>
</dbReference>
<dbReference type="Proteomes" id="UP000310263">
    <property type="component" value="Unassembled WGS sequence"/>
</dbReference>
<dbReference type="PANTHER" id="PTHR42855">
    <property type="entry name" value="ABC TRANSPORTER ATP-BINDING SUBUNIT"/>
    <property type="match status" value="1"/>
</dbReference>
<evidence type="ECO:0000256" key="2">
    <source>
        <dbReference type="ARBA" id="ARBA00022840"/>
    </source>
</evidence>
<dbReference type="InterPro" id="IPR032781">
    <property type="entry name" value="ABC_tran_Xtn"/>
</dbReference>
<accession>A0A4S2F3G1</accession>
<comment type="caution">
    <text evidence="5">The sequence shown here is derived from an EMBL/GenBank/DDBJ whole genome shotgun (WGS) entry which is preliminary data.</text>
</comment>
<dbReference type="InterPro" id="IPR017871">
    <property type="entry name" value="ABC_transporter-like_CS"/>
</dbReference>
<evidence type="ECO:0000259" key="4">
    <source>
        <dbReference type="PROSITE" id="PS50893"/>
    </source>
</evidence>
<dbReference type="InterPro" id="IPR003439">
    <property type="entry name" value="ABC_transporter-like_ATP-bd"/>
</dbReference>
<evidence type="ECO:0000313" key="5">
    <source>
        <dbReference type="EMBL" id="TGY61744.1"/>
    </source>
</evidence>
<feature type="region of interest" description="Disordered" evidence="3">
    <location>
        <begin position="505"/>
        <end position="546"/>
    </location>
</feature>
<dbReference type="PANTHER" id="PTHR42855:SF1">
    <property type="entry name" value="ABC TRANSPORTER DOMAIN-CONTAINING PROTEIN"/>
    <property type="match status" value="1"/>
</dbReference>
<evidence type="ECO:0000256" key="1">
    <source>
        <dbReference type="ARBA" id="ARBA00022741"/>
    </source>
</evidence>
<keyword evidence="2 5" id="KW-0067">ATP-binding</keyword>
<dbReference type="Pfam" id="PF12848">
    <property type="entry name" value="ABC_tran_Xtn"/>
    <property type="match status" value="1"/>
</dbReference>
<name>A0A4S2F3G1_9ACTN</name>
<dbReference type="InterPro" id="IPR051309">
    <property type="entry name" value="ABCF_ATPase"/>
</dbReference>
<dbReference type="SUPFAM" id="SSF52540">
    <property type="entry name" value="P-loop containing nucleoside triphosphate hydrolases"/>
    <property type="match status" value="2"/>
</dbReference>
<dbReference type="PROSITE" id="PS50893">
    <property type="entry name" value="ABC_TRANSPORTER_2"/>
    <property type="match status" value="2"/>
</dbReference>
<evidence type="ECO:0000313" key="6">
    <source>
        <dbReference type="Proteomes" id="UP000310263"/>
    </source>
</evidence>
<proteinExistence type="predicted"/>
<evidence type="ECO:0000256" key="3">
    <source>
        <dbReference type="SAM" id="MobiDB-lite"/>
    </source>
</evidence>
<dbReference type="GO" id="GO:0005524">
    <property type="term" value="F:ATP binding"/>
    <property type="evidence" value="ECO:0007669"/>
    <property type="project" value="UniProtKB-KW"/>
</dbReference>
<dbReference type="InterPro" id="IPR003593">
    <property type="entry name" value="AAA+_ATPase"/>
</dbReference>
<feature type="domain" description="ABC transporter" evidence="4">
    <location>
        <begin position="5"/>
        <end position="223"/>
    </location>
</feature>
<dbReference type="AlphaFoldDB" id="A0A4S2F3G1"/>
<dbReference type="EMBL" id="SRYE01000004">
    <property type="protein sequence ID" value="TGY61744.1"/>
    <property type="molecule type" value="Genomic_DNA"/>
</dbReference>
<dbReference type="OrthoDB" id="3239744at2"/>
<dbReference type="Pfam" id="PF00005">
    <property type="entry name" value="ABC_tran"/>
    <property type="match status" value="2"/>
</dbReference>
<reference evidence="5 6" key="1">
    <citation type="submission" date="2019-04" db="EMBL/GenBank/DDBJ databases">
        <title>Microbes associate with the intestines of laboratory mice.</title>
        <authorList>
            <person name="Navarre W."/>
            <person name="Wong E."/>
            <person name="Huang K."/>
            <person name="Tropini C."/>
            <person name="Ng K."/>
            <person name="Yu B."/>
        </authorList>
    </citation>
    <scope>NUCLEOTIDE SEQUENCE [LARGE SCALE GENOMIC DNA]</scope>
    <source>
        <strain evidence="5 6">NM07_P-09</strain>
    </source>
</reference>
<protein>
    <submittedName>
        <fullName evidence="5">ABC transporter ATP-binding protein</fullName>
    </submittedName>
</protein>
<keyword evidence="1" id="KW-0547">Nucleotide-binding</keyword>
<sequence length="615" mass="67924">MAILLGLDSVSHEWPGKRVLIEQTIGIEAGDRIGIVGKNGDGKSSLLEIIEGQVEPDKGGVIRRNSITVGALNQSDELDPDKSVQFNLFGGVPEYEWASDSRIRSILGALLEGVELTDKVAELSGGQRRRVDLARVLCGSWDVLLLDEPTNHLDMRAIGWLAGHLKHRWPEGEGALLCVTHDRWFLDEVCTSMWEVHDGLIEPFEGGYSAYIQQRVERERQAAVAEEKRQNMLRKELAWLARGAQARSTKPKFRVKEARELVANDPPVRNSLELKQLSVSRLGKQVFDLEDVTAGYEGHPVVRDLSWLIGPGERIGILGANGAGKSTLLKLILGDIEPMSGTLKRGKSVRLGKMSQHLDTFDKKGHWRVSDYLAQYKSTYTIGGKSYTASSLLESLGFEPKEQLTYLKDLSGGQRRRLAFLGVLLEEPNVLILDEPGNDLDTDMLAVMEDLLDGWPGTLLLVTHDRYLMERVTDDQFALLGGHLTHMPGGVDQFLHLLEASPQTAGPTIGSGIPADKSLPTAQEGSSRPEGQAAAQPALSNSERRDARRRFDAIGRKLEKLRTQPDELRAQMAAADATDYQALESLQQQLNECLDTIGQLEDQWLDLAFALGIDV</sequence>
<feature type="domain" description="ABC transporter" evidence="4">
    <location>
        <begin position="287"/>
        <end position="507"/>
    </location>
</feature>
<dbReference type="InterPro" id="IPR027417">
    <property type="entry name" value="P-loop_NTPase"/>
</dbReference>
<gene>
    <name evidence="5" type="ORF">E5334_06995</name>
</gene>
<dbReference type="Gene3D" id="3.40.50.300">
    <property type="entry name" value="P-loop containing nucleotide triphosphate hydrolases"/>
    <property type="match status" value="2"/>
</dbReference>
<dbReference type="CDD" id="cd03221">
    <property type="entry name" value="ABCF_EF-3"/>
    <property type="match status" value="2"/>
</dbReference>
<dbReference type="RefSeq" id="WP_136012876.1">
    <property type="nucleotide sequence ID" value="NZ_SRYE01000004.1"/>
</dbReference>